<dbReference type="Pfam" id="PF01370">
    <property type="entry name" value="Epimerase"/>
    <property type="match status" value="1"/>
</dbReference>
<accession>A0ABT9PRK1</accession>
<gene>
    <name evidence="4" type="ORF">J2T09_001238</name>
</gene>
<dbReference type="SUPFAM" id="SSF51735">
    <property type="entry name" value="NAD(P)-binding Rossmann-fold domains"/>
    <property type="match status" value="1"/>
</dbReference>
<keyword evidence="4" id="KW-0413">Isomerase</keyword>
<dbReference type="InterPro" id="IPR001509">
    <property type="entry name" value="Epimerase_deHydtase"/>
</dbReference>
<sequence>MARFAITGGTGFLGSALALELRALGHEVIFATRGRHPMYDTQRWVEYDLQDAATVANIIEARPDGIFHLAWSTTPGSAENDPSADAKTNLGGLLAVFQQIAKTMPVPLVFVSSGGTVYGKARRLPIPEDHPLDPLSIYGVTKVAAEQYAANFRKLQGLDVRVARLSNPFGASQSPAKLQGAASIFARQVVMGEPVTIWGDGSVVRDYIDVGDAARALIAIMTAPPLPMDRVPTYNVGSGDGASLNELLRMIGVAADTEPNVSYVKGRSFDIPANVLDIARLKADTGWKPRYSVQEALDRMVATLKRQLK</sequence>
<evidence type="ECO:0000259" key="3">
    <source>
        <dbReference type="Pfam" id="PF01370"/>
    </source>
</evidence>
<comment type="caution">
    <text evidence="4">The sequence shown here is derived from an EMBL/GenBank/DDBJ whole genome shotgun (WGS) entry which is preliminary data.</text>
</comment>
<keyword evidence="5" id="KW-1185">Reference proteome</keyword>
<dbReference type="PANTHER" id="PTHR43000">
    <property type="entry name" value="DTDP-D-GLUCOSE 4,6-DEHYDRATASE-RELATED"/>
    <property type="match status" value="1"/>
</dbReference>
<dbReference type="EC" id="5.1.3.2" evidence="4"/>
<proteinExistence type="inferred from homology"/>
<reference evidence="4 5" key="1">
    <citation type="submission" date="2023-07" db="EMBL/GenBank/DDBJ databases">
        <title>Sorghum-associated microbial communities from plants grown in Nebraska, USA.</title>
        <authorList>
            <person name="Schachtman D."/>
        </authorList>
    </citation>
    <scope>NUCLEOTIDE SEQUENCE [LARGE SCALE GENOMIC DNA]</scope>
    <source>
        <strain evidence="4 5">DS1307</strain>
    </source>
</reference>
<protein>
    <submittedName>
        <fullName evidence="4">UDP-glucose 4-epimerase</fullName>
        <ecNumber evidence="4">5.1.3.2</ecNumber>
    </submittedName>
</protein>
<dbReference type="Proteomes" id="UP001241472">
    <property type="component" value="Unassembled WGS sequence"/>
</dbReference>
<evidence type="ECO:0000256" key="2">
    <source>
        <dbReference type="ARBA" id="ARBA00007637"/>
    </source>
</evidence>
<evidence type="ECO:0000256" key="1">
    <source>
        <dbReference type="ARBA" id="ARBA00005125"/>
    </source>
</evidence>
<dbReference type="RefSeq" id="WP_306832243.1">
    <property type="nucleotide sequence ID" value="NZ_JAUSRF010000003.1"/>
</dbReference>
<dbReference type="Gene3D" id="3.40.50.720">
    <property type="entry name" value="NAD(P)-binding Rossmann-like Domain"/>
    <property type="match status" value="1"/>
</dbReference>
<name>A0ABT9PRK1_9HYPH</name>
<dbReference type="InterPro" id="IPR036291">
    <property type="entry name" value="NAD(P)-bd_dom_sf"/>
</dbReference>
<organism evidence="4 5">
    <name type="scientific">Neorhizobium huautlense</name>
    <dbReference type="NCBI Taxonomy" id="67774"/>
    <lineage>
        <taxon>Bacteria</taxon>
        <taxon>Pseudomonadati</taxon>
        <taxon>Pseudomonadota</taxon>
        <taxon>Alphaproteobacteria</taxon>
        <taxon>Hyphomicrobiales</taxon>
        <taxon>Rhizobiaceae</taxon>
        <taxon>Rhizobium/Agrobacterium group</taxon>
        <taxon>Neorhizobium</taxon>
    </lineage>
</organism>
<feature type="domain" description="NAD-dependent epimerase/dehydratase" evidence="3">
    <location>
        <begin position="6"/>
        <end position="237"/>
    </location>
</feature>
<dbReference type="EMBL" id="JAUSRF010000003">
    <property type="protein sequence ID" value="MDP9836494.1"/>
    <property type="molecule type" value="Genomic_DNA"/>
</dbReference>
<comment type="similarity">
    <text evidence="2">Belongs to the NAD(P)-dependent epimerase/dehydratase family.</text>
</comment>
<dbReference type="GO" id="GO:0003978">
    <property type="term" value="F:UDP-glucose 4-epimerase activity"/>
    <property type="evidence" value="ECO:0007669"/>
    <property type="project" value="UniProtKB-EC"/>
</dbReference>
<evidence type="ECO:0000313" key="5">
    <source>
        <dbReference type="Proteomes" id="UP001241472"/>
    </source>
</evidence>
<comment type="pathway">
    <text evidence="1">Bacterial outer membrane biogenesis; LPS O-antigen biosynthesis.</text>
</comment>
<evidence type="ECO:0000313" key="4">
    <source>
        <dbReference type="EMBL" id="MDP9836494.1"/>
    </source>
</evidence>